<proteinExistence type="predicted"/>
<evidence type="ECO:0000256" key="8">
    <source>
        <dbReference type="PROSITE-ProRule" id="PRU00175"/>
    </source>
</evidence>
<name>A0A4Y7LHZ4_PAPSO</name>
<dbReference type="PANTHER" id="PTHR15710">
    <property type="entry name" value="E3 UBIQUITIN-PROTEIN LIGASE PRAJA"/>
    <property type="match status" value="1"/>
</dbReference>
<evidence type="ECO:0000256" key="7">
    <source>
        <dbReference type="ARBA" id="ARBA00022833"/>
    </source>
</evidence>
<gene>
    <name evidence="11" type="ORF">C5167_046544</name>
</gene>
<dbReference type="Gramene" id="RZC83765">
    <property type="protein sequence ID" value="RZC83765"/>
    <property type="gene ID" value="C5167_046544"/>
</dbReference>
<feature type="region of interest" description="Disordered" evidence="9">
    <location>
        <begin position="43"/>
        <end position="66"/>
    </location>
</feature>
<dbReference type="InterPro" id="IPR001841">
    <property type="entry name" value="Znf_RING"/>
</dbReference>
<reference evidence="11 12" key="1">
    <citation type="journal article" date="2018" name="Science">
        <title>The opium poppy genome and morphinan production.</title>
        <authorList>
            <person name="Guo L."/>
            <person name="Winzer T."/>
            <person name="Yang X."/>
            <person name="Li Y."/>
            <person name="Ning Z."/>
            <person name="He Z."/>
            <person name="Teodor R."/>
            <person name="Lu Y."/>
            <person name="Bowser T.A."/>
            <person name="Graham I.A."/>
            <person name="Ye K."/>
        </authorList>
    </citation>
    <scope>NUCLEOTIDE SEQUENCE [LARGE SCALE GENOMIC DNA]</scope>
    <source>
        <strain evidence="12">cv. HN1</strain>
        <tissue evidence="11">Leaves</tissue>
    </source>
</reference>
<dbReference type="Pfam" id="PF13639">
    <property type="entry name" value="zf-RING_2"/>
    <property type="match status" value="1"/>
</dbReference>
<evidence type="ECO:0000256" key="2">
    <source>
        <dbReference type="ARBA" id="ARBA00012483"/>
    </source>
</evidence>
<dbReference type="Gene3D" id="3.30.40.10">
    <property type="entry name" value="Zinc/RING finger domain, C3HC4 (zinc finger)"/>
    <property type="match status" value="1"/>
</dbReference>
<comment type="catalytic activity">
    <reaction evidence="1">
        <text>S-ubiquitinyl-[E2 ubiquitin-conjugating enzyme]-L-cysteine + [acceptor protein]-L-lysine = [E2 ubiquitin-conjugating enzyme]-L-cysteine + N(6)-ubiquitinyl-[acceptor protein]-L-lysine.</text>
        <dbReference type="EC" id="2.3.2.27"/>
    </reaction>
</comment>
<accession>A0A4Y7LHZ4</accession>
<dbReference type="Proteomes" id="UP000316621">
    <property type="component" value="Chromosome 11"/>
</dbReference>
<organism evidence="11 12">
    <name type="scientific">Papaver somniferum</name>
    <name type="common">Opium poppy</name>
    <dbReference type="NCBI Taxonomy" id="3469"/>
    <lineage>
        <taxon>Eukaryota</taxon>
        <taxon>Viridiplantae</taxon>
        <taxon>Streptophyta</taxon>
        <taxon>Embryophyta</taxon>
        <taxon>Tracheophyta</taxon>
        <taxon>Spermatophyta</taxon>
        <taxon>Magnoliopsida</taxon>
        <taxon>Ranunculales</taxon>
        <taxon>Papaveraceae</taxon>
        <taxon>Papaveroideae</taxon>
        <taxon>Papaver</taxon>
    </lineage>
</organism>
<keyword evidence="3" id="KW-0808">Transferase</keyword>
<dbReference type="EMBL" id="CM010725">
    <property type="protein sequence ID" value="RZC83765.1"/>
    <property type="molecule type" value="Genomic_DNA"/>
</dbReference>
<protein>
    <recommendedName>
        <fullName evidence="2">RING-type E3 ubiquitin transferase</fullName>
        <ecNumber evidence="2">2.3.2.27</ecNumber>
    </recommendedName>
</protein>
<keyword evidence="5 8" id="KW-0863">Zinc-finger</keyword>
<evidence type="ECO:0000256" key="3">
    <source>
        <dbReference type="ARBA" id="ARBA00022679"/>
    </source>
</evidence>
<evidence type="ECO:0000259" key="10">
    <source>
        <dbReference type="PROSITE" id="PS50089"/>
    </source>
</evidence>
<keyword evidence="12" id="KW-1185">Reference proteome</keyword>
<dbReference type="STRING" id="3469.A0A4Y7LHZ4"/>
<feature type="compositionally biased region" description="Basic residues" evidence="9">
    <location>
        <begin position="57"/>
        <end position="66"/>
    </location>
</feature>
<evidence type="ECO:0000256" key="5">
    <source>
        <dbReference type="ARBA" id="ARBA00022771"/>
    </source>
</evidence>
<dbReference type="FunFam" id="3.30.40.10:FF:000022">
    <property type="entry name" value="E3 ubiquitin-protein ligase RING1-like"/>
    <property type="match status" value="1"/>
</dbReference>
<evidence type="ECO:0000313" key="12">
    <source>
        <dbReference type="Proteomes" id="UP000316621"/>
    </source>
</evidence>
<dbReference type="GO" id="GO:0016567">
    <property type="term" value="P:protein ubiquitination"/>
    <property type="evidence" value="ECO:0007669"/>
    <property type="project" value="TreeGrafter"/>
</dbReference>
<feature type="compositionally biased region" description="Polar residues" evidence="9">
    <location>
        <begin position="43"/>
        <end position="56"/>
    </location>
</feature>
<dbReference type="PANTHER" id="PTHR15710:SF217">
    <property type="entry name" value="E3 UBIQUITIN-PROTEIN LIGASE RDUF2"/>
    <property type="match status" value="1"/>
</dbReference>
<evidence type="ECO:0000313" key="11">
    <source>
        <dbReference type="EMBL" id="RZC83765.1"/>
    </source>
</evidence>
<dbReference type="GO" id="GO:0008270">
    <property type="term" value="F:zinc ion binding"/>
    <property type="evidence" value="ECO:0007669"/>
    <property type="project" value="UniProtKB-KW"/>
</dbReference>
<dbReference type="SMART" id="SM00184">
    <property type="entry name" value="RING"/>
    <property type="match status" value="1"/>
</dbReference>
<evidence type="ECO:0000256" key="6">
    <source>
        <dbReference type="ARBA" id="ARBA00022786"/>
    </source>
</evidence>
<sequence>MDSNGRFSYWCYNCGKFVKEFLGVCLGCESEFIEEIEAPSLSTHTESISGDNTNYRSRPRKRKNHPRSFSTAIIIRGDDGANGGERGSDYELYYDEGSGLLLPYSSAVQDSLRETGNFLTRLAQTQTEGLRQRASKAVVESMPVFEISDCHVSSESDCAVCNEVFKLGSEAREMPCKHIYHTDCILPWLSLRNSCPVCRHELPTDMDGGLNMPGAPRIILWELGNNKW</sequence>
<keyword evidence="4" id="KW-0479">Metal-binding</keyword>
<evidence type="ECO:0000256" key="1">
    <source>
        <dbReference type="ARBA" id="ARBA00000900"/>
    </source>
</evidence>
<keyword evidence="6" id="KW-0833">Ubl conjugation pathway</keyword>
<dbReference type="InterPro" id="IPR013083">
    <property type="entry name" value="Znf_RING/FYVE/PHD"/>
</dbReference>
<feature type="domain" description="RING-type" evidence="10">
    <location>
        <begin position="158"/>
        <end position="199"/>
    </location>
</feature>
<dbReference type="SUPFAM" id="SSF57850">
    <property type="entry name" value="RING/U-box"/>
    <property type="match status" value="1"/>
</dbReference>
<dbReference type="EC" id="2.3.2.27" evidence="2"/>
<dbReference type="GO" id="GO:0005737">
    <property type="term" value="C:cytoplasm"/>
    <property type="evidence" value="ECO:0007669"/>
    <property type="project" value="TreeGrafter"/>
</dbReference>
<dbReference type="AlphaFoldDB" id="A0A4Y7LHZ4"/>
<evidence type="ECO:0000256" key="9">
    <source>
        <dbReference type="SAM" id="MobiDB-lite"/>
    </source>
</evidence>
<dbReference type="OrthoDB" id="8062037at2759"/>
<dbReference type="GO" id="GO:0061630">
    <property type="term" value="F:ubiquitin protein ligase activity"/>
    <property type="evidence" value="ECO:0007669"/>
    <property type="project" value="UniProtKB-EC"/>
</dbReference>
<dbReference type="PROSITE" id="PS50089">
    <property type="entry name" value="ZF_RING_2"/>
    <property type="match status" value="1"/>
</dbReference>
<evidence type="ECO:0000256" key="4">
    <source>
        <dbReference type="ARBA" id="ARBA00022723"/>
    </source>
</evidence>
<keyword evidence="7" id="KW-0862">Zinc</keyword>